<evidence type="ECO:0000313" key="3">
    <source>
        <dbReference type="Proteomes" id="UP000069654"/>
    </source>
</evidence>
<name>A0A124E7Y3_MYCTH</name>
<reference evidence="3" key="2">
    <citation type="submission" date="2016-02" db="EMBL/GenBank/DDBJ databases">
        <title>Draft genome sequence of five rapidly growing Mycobacterium species.</title>
        <authorList>
            <person name="Katahira K."/>
            <person name="Gotou Y."/>
            <person name="Iida K."/>
            <person name="Ogura Y."/>
            <person name="Hayashi T."/>
        </authorList>
    </citation>
    <scope>NUCLEOTIDE SEQUENCE [LARGE SCALE GENOMIC DNA]</scope>
    <source>
        <strain evidence="3">JCM6362</strain>
    </source>
</reference>
<proteinExistence type="predicted"/>
<comment type="caution">
    <text evidence="2">The sequence shown here is derived from an EMBL/GenBank/DDBJ whole genome shotgun (WGS) entry which is preliminary data.</text>
</comment>
<dbReference type="Proteomes" id="UP000069654">
    <property type="component" value="Unassembled WGS sequence"/>
</dbReference>
<dbReference type="EMBL" id="BCTB01000004">
    <property type="protein sequence ID" value="GAT14019.1"/>
    <property type="molecule type" value="Genomic_DNA"/>
</dbReference>
<dbReference type="OrthoDB" id="4276066at2"/>
<dbReference type="PANTHER" id="PTHR43194">
    <property type="entry name" value="HYDROLASE ALPHA/BETA FOLD FAMILY"/>
    <property type="match status" value="1"/>
</dbReference>
<dbReference type="RefSeq" id="WP_003927079.1">
    <property type="nucleotide sequence ID" value="NZ_BCTB01000004.1"/>
</dbReference>
<feature type="domain" description="AB hydrolase-1" evidence="1">
    <location>
        <begin position="42"/>
        <end position="272"/>
    </location>
</feature>
<dbReference type="Pfam" id="PF12697">
    <property type="entry name" value="Abhydrolase_6"/>
    <property type="match status" value="1"/>
</dbReference>
<gene>
    <name evidence="2" type="ORF">RMCT_0990</name>
</gene>
<dbReference type="OMA" id="APYPEAM"/>
<dbReference type="GO" id="GO:0003824">
    <property type="term" value="F:catalytic activity"/>
    <property type="evidence" value="ECO:0007669"/>
    <property type="project" value="UniProtKB-ARBA"/>
</dbReference>
<dbReference type="InterPro" id="IPR029058">
    <property type="entry name" value="AB_hydrolase_fold"/>
</dbReference>
<protein>
    <submittedName>
        <fullName evidence="2">Thioesterase</fullName>
    </submittedName>
</protein>
<dbReference type="InterPro" id="IPR000073">
    <property type="entry name" value="AB_hydrolase_1"/>
</dbReference>
<accession>A0A124E7Y3</accession>
<evidence type="ECO:0000259" key="1">
    <source>
        <dbReference type="Pfam" id="PF12697"/>
    </source>
</evidence>
<organism evidence="2 3">
    <name type="scientific">Mycolicibacterium thermoresistibile</name>
    <name type="common">Mycobacterium thermoresistibile</name>
    <dbReference type="NCBI Taxonomy" id="1797"/>
    <lineage>
        <taxon>Bacteria</taxon>
        <taxon>Bacillati</taxon>
        <taxon>Actinomycetota</taxon>
        <taxon>Actinomycetes</taxon>
        <taxon>Mycobacteriales</taxon>
        <taxon>Mycobacteriaceae</taxon>
        <taxon>Mycolicibacterium</taxon>
    </lineage>
</organism>
<dbReference type="Gene3D" id="3.40.50.1820">
    <property type="entry name" value="alpha/beta hydrolase"/>
    <property type="match status" value="1"/>
</dbReference>
<dbReference type="SUPFAM" id="SSF53474">
    <property type="entry name" value="alpha/beta-Hydrolases"/>
    <property type="match status" value="1"/>
</dbReference>
<dbReference type="AlphaFoldDB" id="A0A124E7Y3"/>
<sequence>MTDGPVAAAAPRSRPPRPRVVLVDGVPMSGLLSEAADPRAVVVALHGGGTTSAYFDCPGHPELSLLRLAAAAGFTAVALDRPGYGASAPYPDAMRHPDQRVSLVYGAVDTMLGDRPTGHGVFVLAHSNGCELAVRLAAAERGGELLGMALAGTGLRYEPAAAEILKAASPTNRPVGLRELLWEPAAVYPPEVLAELPSAASGAPYEAALVAGWPRRDFRELAPQVRIPVLFSRAEHERVWQSGPEAMAEIAALFAASPRVVTDEILGAGHNLSLGWTAAAYHLRVLSFVAECVAARQRGRTGMEVEAG</sequence>
<reference evidence="2 3" key="1">
    <citation type="journal article" date="2016" name="Genome Announc.">
        <title>Draft Genome Sequences of Five Rapidly Growing Mycobacterium Species, M. thermoresistibile, M. fortuitum subsp. acetamidolyticum, M. canariasense, M. brisbanense, and M. novocastrense.</title>
        <authorList>
            <person name="Katahira K."/>
            <person name="Ogura Y."/>
            <person name="Gotoh Y."/>
            <person name="Hayashi T."/>
        </authorList>
    </citation>
    <scope>NUCLEOTIDE SEQUENCE [LARGE SCALE GENOMIC DNA]</scope>
    <source>
        <strain evidence="2 3">JCM6362</strain>
    </source>
</reference>
<dbReference type="InterPro" id="IPR050228">
    <property type="entry name" value="Carboxylesterase_BioH"/>
</dbReference>
<dbReference type="PANTHER" id="PTHR43194:SF5">
    <property type="entry name" value="PIMELOYL-[ACYL-CARRIER PROTEIN] METHYL ESTER ESTERASE"/>
    <property type="match status" value="1"/>
</dbReference>
<evidence type="ECO:0000313" key="2">
    <source>
        <dbReference type="EMBL" id="GAT14019.1"/>
    </source>
</evidence>
<dbReference type="STRING" id="1797.RMCT_0990"/>